<dbReference type="EMBL" id="WWCW01000012">
    <property type="protein sequence ID" value="MYM86743.1"/>
    <property type="molecule type" value="Genomic_DNA"/>
</dbReference>
<dbReference type="Pfam" id="PF06980">
    <property type="entry name" value="DUF1302"/>
    <property type="match status" value="1"/>
</dbReference>
<sequence>MNGYPRARRTATAVAVAASCAVYGGGAAAIEIATGNEDMSVRFDNTIRYNFGHRTESPKASIIANPNYDDGDRNFKKGSTVNNRIDLLSELDVIYQKNFGARVSATAWYDQSYSGAFNNGSLATSNHLVDGAPASGLSRYADRYYNGLSGEVLDAFVFGNMNIDGQNLTVRAGRHVVNWGEGLLLGGAVHGNTYGQAPLDAAKAFNIPGVEAKELYRPLAQVSTQWQPLPELSIAGQYFFKWEASRLPEAGSYLGFSDAYDRGGESLINPGLPGGRAVRGRDITPKDSGEFGLAVRWSPQWLDGTAGLYARRFSDKLPQLGLNLNPLLAGKPAEYFLSYGSDIQLLGLSLAKQVGPVSIGVDLNYRKNMPLVSDAVRFDPGQALPGQGETVGARGNTLHLVVNALGVMDSNSLWDSASWSTELTWSRWQSVTQGEASFKGRASYTDIDKVSKDAAALGINLTPTWFQVWPGMDLLMPMSMSAGLWGNSAVSFGGNRHAGNYALGVALDMYQKYRVDLRYIDYFGATRVDPVAGRAITPISPYSLLKDRGAIYLTFKTTF</sequence>
<keyword evidence="1" id="KW-0732">Signal</keyword>
<evidence type="ECO:0000313" key="3">
    <source>
        <dbReference type="Proteomes" id="UP000470302"/>
    </source>
</evidence>
<gene>
    <name evidence="2" type="ORF">GTP91_06045</name>
</gene>
<comment type="caution">
    <text evidence="2">The sequence shown here is derived from an EMBL/GenBank/DDBJ whole genome shotgun (WGS) entry which is preliminary data.</text>
</comment>
<protein>
    <submittedName>
        <fullName evidence="2">DUF1302 family protein</fullName>
    </submittedName>
</protein>
<feature type="chain" id="PRO_5032710358" evidence="1">
    <location>
        <begin position="29"/>
        <end position="559"/>
    </location>
</feature>
<proteinExistence type="predicted"/>
<evidence type="ECO:0000313" key="2">
    <source>
        <dbReference type="EMBL" id="MYM86743.1"/>
    </source>
</evidence>
<dbReference type="AlphaFoldDB" id="A0A845FW56"/>
<dbReference type="InterPro" id="IPR010727">
    <property type="entry name" value="DUF1302"/>
</dbReference>
<reference evidence="2 3" key="1">
    <citation type="submission" date="2020-01" db="EMBL/GenBank/DDBJ databases">
        <title>Novel species isolated from a subtropical stream in China.</title>
        <authorList>
            <person name="Lu H."/>
        </authorList>
    </citation>
    <scope>NUCLEOTIDE SEQUENCE [LARGE SCALE GENOMIC DNA]</scope>
    <source>
        <strain evidence="2 3">FT82W</strain>
    </source>
</reference>
<name>A0A845FW56_9BURK</name>
<dbReference type="PROSITE" id="PS51257">
    <property type="entry name" value="PROKAR_LIPOPROTEIN"/>
    <property type="match status" value="1"/>
</dbReference>
<accession>A0A845FW56</accession>
<organism evidence="2 3">
    <name type="scientific">Duganella vulcania</name>
    <dbReference type="NCBI Taxonomy" id="2692166"/>
    <lineage>
        <taxon>Bacteria</taxon>
        <taxon>Pseudomonadati</taxon>
        <taxon>Pseudomonadota</taxon>
        <taxon>Betaproteobacteria</taxon>
        <taxon>Burkholderiales</taxon>
        <taxon>Oxalobacteraceae</taxon>
        <taxon>Telluria group</taxon>
        <taxon>Duganella</taxon>
    </lineage>
</organism>
<evidence type="ECO:0000256" key="1">
    <source>
        <dbReference type="SAM" id="SignalP"/>
    </source>
</evidence>
<feature type="signal peptide" evidence="1">
    <location>
        <begin position="1"/>
        <end position="28"/>
    </location>
</feature>
<dbReference type="Proteomes" id="UP000470302">
    <property type="component" value="Unassembled WGS sequence"/>
</dbReference>